<dbReference type="STRING" id="1963.AQJ27_44740"/>
<accession>A0A250VTP8</accession>
<gene>
    <name evidence="1" type="ORF">SO3561_08920</name>
</gene>
<reference evidence="2" key="1">
    <citation type="submission" date="2017-05" db="EMBL/GenBank/DDBJ databases">
        <title>Streptomyces olivochromogenes NBRC 3561 whole genome shotgun sequence.</title>
        <authorList>
            <person name="Dohra H."/>
            <person name="Kodani S."/>
        </authorList>
    </citation>
    <scope>NUCLEOTIDE SEQUENCE [LARGE SCALE GENOMIC DNA]</scope>
    <source>
        <strain evidence="2">NBRC 3561</strain>
    </source>
</reference>
<organism evidence="1 2">
    <name type="scientific">Streptomyces olivochromogenes</name>
    <dbReference type="NCBI Taxonomy" id="1963"/>
    <lineage>
        <taxon>Bacteria</taxon>
        <taxon>Bacillati</taxon>
        <taxon>Actinomycetota</taxon>
        <taxon>Actinomycetes</taxon>
        <taxon>Kitasatosporales</taxon>
        <taxon>Streptomycetaceae</taxon>
        <taxon>Streptomyces</taxon>
    </lineage>
</organism>
<evidence type="ECO:0000313" key="2">
    <source>
        <dbReference type="Proteomes" id="UP000217446"/>
    </source>
</evidence>
<name>A0A250VTP8_STROL</name>
<dbReference type="RefSeq" id="WP_067382858.1">
    <property type="nucleotide sequence ID" value="NZ_BDQI01000034.1"/>
</dbReference>
<comment type="caution">
    <text evidence="1">The sequence shown here is derived from an EMBL/GenBank/DDBJ whole genome shotgun (WGS) entry which is preliminary data.</text>
</comment>
<sequence length="133" mass="15113">MNTDIWNVQRFDQTLGVYSNPEAARAHGDHAIHAHFRHHMDRHRVPDSHRVIDWRVDCCGHLYGPGQFNHTAYPEKHAEGCSRQKSGLLVLRPFWAASGTKVGTGHVSTDWEIWQGVACDRFDPSFDPSTVLV</sequence>
<dbReference type="AlphaFoldDB" id="A0A250VTP8"/>
<proteinExistence type="predicted"/>
<protein>
    <submittedName>
        <fullName evidence="1">Uncharacterized protein</fullName>
    </submittedName>
</protein>
<keyword evidence="2" id="KW-1185">Reference proteome</keyword>
<dbReference type="Proteomes" id="UP000217446">
    <property type="component" value="Unassembled WGS sequence"/>
</dbReference>
<dbReference type="EMBL" id="BDQI01000034">
    <property type="protein sequence ID" value="GAX57350.1"/>
    <property type="molecule type" value="Genomic_DNA"/>
</dbReference>
<evidence type="ECO:0000313" key="1">
    <source>
        <dbReference type="EMBL" id="GAX57350.1"/>
    </source>
</evidence>